<dbReference type="Proteomes" id="UP000698028">
    <property type="component" value="Unassembled WGS sequence"/>
</dbReference>
<organism evidence="1 2">
    <name type="scientific">Sphingomicrobium clamense</name>
    <dbReference type="NCBI Taxonomy" id="2851013"/>
    <lineage>
        <taxon>Bacteria</taxon>
        <taxon>Pseudomonadati</taxon>
        <taxon>Pseudomonadota</taxon>
        <taxon>Alphaproteobacteria</taxon>
        <taxon>Sphingomonadales</taxon>
        <taxon>Sphingomonadaceae</taxon>
        <taxon>Sphingomicrobium</taxon>
    </lineage>
</organism>
<comment type="caution">
    <text evidence="1">The sequence shown here is derived from an EMBL/GenBank/DDBJ whole genome shotgun (WGS) entry which is preliminary data.</text>
</comment>
<accession>A0ABS6V2K4</accession>
<dbReference type="RefSeq" id="WP_218631846.1">
    <property type="nucleotide sequence ID" value="NZ_JAHVAH010000001.1"/>
</dbReference>
<name>A0ABS6V2K4_9SPHN</name>
<evidence type="ECO:0000313" key="2">
    <source>
        <dbReference type="Proteomes" id="UP000698028"/>
    </source>
</evidence>
<evidence type="ECO:0008006" key="3">
    <source>
        <dbReference type="Google" id="ProtNLM"/>
    </source>
</evidence>
<gene>
    <name evidence="1" type="ORF">KTQ36_00545</name>
</gene>
<keyword evidence="2" id="KW-1185">Reference proteome</keyword>
<reference evidence="1 2" key="1">
    <citation type="submission" date="2021-07" db="EMBL/GenBank/DDBJ databases">
        <title>The draft genome sequence of Sphingomicrobium sp. B8.</title>
        <authorList>
            <person name="Mu L."/>
        </authorList>
    </citation>
    <scope>NUCLEOTIDE SEQUENCE [LARGE SCALE GENOMIC DNA]</scope>
    <source>
        <strain evidence="1 2">B8</strain>
    </source>
</reference>
<dbReference type="EMBL" id="JAHVAH010000001">
    <property type="protein sequence ID" value="MBW0143785.1"/>
    <property type="molecule type" value="Genomic_DNA"/>
</dbReference>
<sequence length="102" mass="11672">MGKLLDELYRYERKDGIEIAPIVALISIYQAQIFGYQTKIQDLICHFGSSPRQTAAFTASLRRHGVIEYRATHDGRHAVVVTAKAKAELDRYFDNRLVTMDQ</sequence>
<protein>
    <recommendedName>
        <fullName evidence="3">MarR family transcriptional regulator</fullName>
    </recommendedName>
</protein>
<evidence type="ECO:0000313" key="1">
    <source>
        <dbReference type="EMBL" id="MBW0143785.1"/>
    </source>
</evidence>
<proteinExistence type="predicted"/>